<dbReference type="RefSeq" id="WP_066735220.1">
    <property type="nucleotide sequence ID" value="NZ_JBHSLU010000015.1"/>
</dbReference>
<dbReference type="PRINTS" id="PR00080">
    <property type="entry name" value="SDRFAMILY"/>
</dbReference>
<dbReference type="PANTHER" id="PTHR43658:SF8">
    <property type="entry name" value="17-BETA-HYDROXYSTEROID DEHYDROGENASE 14-RELATED"/>
    <property type="match status" value="1"/>
</dbReference>
<comment type="similarity">
    <text evidence="2">Belongs to the short-chain dehydrogenases/reductases (SDR) family.</text>
</comment>
<gene>
    <name evidence="3" type="ORF">ACFPN9_08275</name>
</gene>
<evidence type="ECO:0000313" key="3">
    <source>
        <dbReference type="EMBL" id="MFC5505252.1"/>
    </source>
</evidence>
<keyword evidence="1" id="KW-0560">Oxidoreductase</keyword>
<dbReference type="Proteomes" id="UP001596060">
    <property type="component" value="Unassembled WGS sequence"/>
</dbReference>
<evidence type="ECO:0000313" key="4">
    <source>
        <dbReference type="Proteomes" id="UP001596060"/>
    </source>
</evidence>
<proteinExistence type="inferred from homology"/>
<reference evidence="4" key="1">
    <citation type="journal article" date="2019" name="Int. J. Syst. Evol. Microbiol.">
        <title>The Global Catalogue of Microorganisms (GCM) 10K type strain sequencing project: providing services to taxonomists for standard genome sequencing and annotation.</title>
        <authorList>
            <consortium name="The Broad Institute Genomics Platform"/>
            <consortium name="The Broad Institute Genome Sequencing Center for Infectious Disease"/>
            <person name="Wu L."/>
            <person name="Ma J."/>
        </authorList>
    </citation>
    <scope>NUCLEOTIDE SEQUENCE [LARGE SCALE GENOMIC DNA]</scope>
    <source>
        <strain evidence="4">CCUG 43117</strain>
    </source>
</reference>
<sequence>MQIDSSVAAIVTGGASGLGEATARMLAAQGAKVALFDLNAERGEKVAAEIGGLFVPCDVTSEASVDEALAKARAAQGVARILVNCAGIAPGRRIVSKKRETGELVAHDTALFEKALAINLTGTFRMLAKSAAALAALEPVTADGGRGVFICTASIAAEDGQIGQAAYAASKAGVAGMTLPIARELAASGIRVMTIMPGLFETPMFDGLPEEARASLAVSVPHPSRLGKPAEYARLVKSIVENDMLNGSAIRLDGALRMAPK</sequence>
<dbReference type="PRINTS" id="PR00081">
    <property type="entry name" value="GDHRDH"/>
</dbReference>
<name>A0ABW0P1K9_9HYPH</name>
<dbReference type="EMBL" id="JBHSLU010000015">
    <property type="protein sequence ID" value="MFC5505252.1"/>
    <property type="molecule type" value="Genomic_DNA"/>
</dbReference>
<evidence type="ECO:0000256" key="2">
    <source>
        <dbReference type="RuleBase" id="RU000363"/>
    </source>
</evidence>
<protein>
    <submittedName>
        <fullName evidence="3">SDR family NAD(P)-dependent oxidoreductase</fullName>
    </submittedName>
</protein>
<dbReference type="InterPro" id="IPR020904">
    <property type="entry name" value="Sc_DH/Rdtase_CS"/>
</dbReference>
<dbReference type="SUPFAM" id="SSF51735">
    <property type="entry name" value="NAD(P)-binding Rossmann-fold domains"/>
    <property type="match status" value="1"/>
</dbReference>
<dbReference type="Gene3D" id="3.40.50.720">
    <property type="entry name" value="NAD(P)-binding Rossmann-like Domain"/>
    <property type="match status" value="1"/>
</dbReference>
<comment type="caution">
    <text evidence="3">The sequence shown here is derived from an EMBL/GenBank/DDBJ whole genome shotgun (WGS) entry which is preliminary data.</text>
</comment>
<organism evidence="3 4">
    <name type="scientific">Bosea massiliensis</name>
    <dbReference type="NCBI Taxonomy" id="151419"/>
    <lineage>
        <taxon>Bacteria</taxon>
        <taxon>Pseudomonadati</taxon>
        <taxon>Pseudomonadota</taxon>
        <taxon>Alphaproteobacteria</taxon>
        <taxon>Hyphomicrobiales</taxon>
        <taxon>Boseaceae</taxon>
        <taxon>Bosea</taxon>
    </lineage>
</organism>
<dbReference type="Pfam" id="PF00106">
    <property type="entry name" value="adh_short"/>
    <property type="match status" value="1"/>
</dbReference>
<dbReference type="InterPro" id="IPR002347">
    <property type="entry name" value="SDR_fam"/>
</dbReference>
<dbReference type="PROSITE" id="PS00061">
    <property type="entry name" value="ADH_SHORT"/>
    <property type="match status" value="1"/>
</dbReference>
<dbReference type="InterPro" id="IPR036291">
    <property type="entry name" value="NAD(P)-bd_dom_sf"/>
</dbReference>
<dbReference type="PANTHER" id="PTHR43658">
    <property type="entry name" value="SHORT-CHAIN DEHYDROGENASE/REDUCTASE"/>
    <property type="match status" value="1"/>
</dbReference>
<accession>A0ABW0P1K9</accession>
<keyword evidence="4" id="KW-1185">Reference proteome</keyword>
<evidence type="ECO:0000256" key="1">
    <source>
        <dbReference type="ARBA" id="ARBA00023002"/>
    </source>
</evidence>